<keyword evidence="4" id="KW-0804">Transcription</keyword>
<dbReference type="EMBL" id="JPMD01000020">
    <property type="protein sequence ID" value="KEZ86574.1"/>
    <property type="molecule type" value="Genomic_DNA"/>
</dbReference>
<evidence type="ECO:0000313" key="8">
    <source>
        <dbReference type="Proteomes" id="UP000028542"/>
    </source>
</evidence>
<dbReference type="Pfam" id="PF21715">
    <property type="entry name" value="CggR_N"/>
    <property type="match status" value="1"/>
</dbReference>
<proteinExistence type="inferred from homology"/>
<evidence type="ECO:0000256" key="4">
    <source>
        <dbReference type="ARBA" id="ARBA00023163"/>
    </source>
</evidence>
<keyword evidence="2" id="KW-0805">Transcription regulation</keyword>
<keyword evidence="3" id="KW-0238">DNA-binding</keyword>
<reference evidence="7 8" key="1">
    <citation type="submission" date="2014-07" db="EMBL/GenBank/DDBJ databases">
        <title>Draft genome of Clostridium sulfidigenes 113A isolated from sediments associated with methane hydrate from Krishna Godavari basin.</title>
        <authorList>
            <person name="Honkalas V.S."/>
            <person name="Dabir A.P."/>
            <person name="Arora P."/>
            <person name="Dhakephalkar P.K."/>
        </authorList>
    </citation>
    <scope>NUCLEOTIDE SEQUENCE [LARGE SCALE GENOMIC DNA]</scope>
    <source>
        <strain evidence="7 8">113A</strain>
    </source>
</reference>
<accession>A0A084JC90</accession>
<name>A0A084JC90_9CLOT</name>
<evidence type="ECO:0000313" key="7">
    <source>
        <dbReference type="EMBL" id="KEZ86574.1"/>
    </source>
</evidence>
<gene>
    <name evidence="7" type="ORF">IO99_08825</name>
</gene>
<dbReference type="AlphaFoldDB" id="A0A084JC90"/>
<evidence type="ECO:0000256" key="3">
    <source>
        <dbReference type="ARBA" id="ARBA00023125"/>
    </source>
</evidence>
<dbReference type="InterPro" id="IPR037171">
    <property type="entry name" value="NagB/RpiA_transferase-like"/>
</dbReference>
<dbReference type="GO" id="GO:0003677">
    <property type="term" value="F:DNA binding"/>
    <property type="evidence" value="ECO:0007669"/>
    <property type="project" value="UniProtKB-KW"/>
</dbReference>
<protein>
    <submittedName>
        <fullName evidence="7">Cro/Cl family transcriptional regulator</fullName>
    </submittedName>
</protein>
<dbReference type="RefSeq" id="WP_035132383.1">
    <property type="nucleotide sequence ID" value="NZ_JPMD01000020.1"/>
</dbReference>
<dbReference type="eggNOG" id="COG2390">
    <property type="taxonomic scope" value="Bacteria"/>
</dbReference>
<keyword evidence="8" id="KW-1185">Reference proteome</keyword>
<dbReference type="SUPFAM" id="SSF46785">
    <property type="entry name" value="Winged helix' DNA-binding domain"/>
    <property type="match status" value="1"/>
</dbReference>
<comment type="similarity">
    <text evidence="1">Belongs to the SorC transcriptional regulatory family.</text>
</comment>
<organism evidence="7 8">
    <name type="scientific">Clostridium sulfidigenes</name>
    <dbReference type="NCBI Taxonomy" id="318464"/>
    <lineage>
        <taxon>Bacteria</taxon>
        <taxon>Bacillati</taxon>
        <taxon>Bacillota</taxon>
        <taxon>Clostridia</taxon>
        <taxon>Eubacteriales</taxon>
        <taxon>Clostridiaceae</taxon>
        <taxon>Clostridium</taxon>
    </lineage>
</organism>
<dbReference type="SUPFAM" id="SSF100950">
    <property type="entry name" value="NagB/RpiA/CoA transferase-like"/>
    <property type="match status" value="1"/>
</dbReference>
<dbReference type="InterPro" id="IPR036388">
    <property type="entry name" value="WH-like_DNA-bd_sf"/>
</dbReference>
<sequence>MEKLLKLQQKVVPELLEVLDMRYTILKNIKYREPIGRRLLSTIVNLSERVVRSETNLLKTQGLIDIKSSGMYITEEGDEVFIGLKAFMKELSGLNHLEEELKKILKVREVIVINGNVTEDNSLYTELGRVAANYLKSIIKDDITISLTGGRTIKELVYNFLPMTKYKNIKVLPGRGGMGKETEIQSNTLVEILANKLDATYELLHIPDNISSDSFKALIKESDIKETFEHIEKSNILIHGIGLAKDMCDKRSLGKDVKERILELGAIGEAYGHYFNSKGEVVYSMPSIGITKDRIENIPNVIAVAAGVEKAEAIMAIQMDKLNSTLVTDEATAKEILKLFLNKVGC</sequence>
<dbReference type="Gene3D" id="1.10.10.10">
    <property type="entry name" value="Winged helix-like DNA-binding domain superfamily/Winged helix DNA-binding domain"/>
    <property type="match status" value="1"/>
</dbReference>
<dbReference type="GO" id="GO:0030246">
    <property type="term" value="F:carbohydrate binding"/>
    <property type="evidence" value="ECO:0007669"/>
    <property type="project" value="InterPro"/>
</dbReference>
<dbReference type="InterPro" id="IPR048715">
    <property type="entry name" value="CggR_N"/>
</dbReference>
<feature type="domain" description="CggR N-terminal DNA binding" evidence="6">
    <location>
        <begin position="18"/>
        <end position="88"/>
    </location>
</feature>
<dbReference type="InterPro" id="IPR051054">
    <property type="entry name" value="SorC_transcr_regulators"/>
</dbReference>
<dbReference type="PANTHER" id="PTHR34294">
    <property type="entry name" value="TRANSCRIPTIONAL REGULATOR-RELATED"/>
    <property type="match status" value="1"/>
</dbReference>
<dbReference type="Gene3D" id="3.40.50.1360">
    <property type="match status" value="1"/>
</dbReference>
<evidence type="ECO:0000259" key="6">
    <source>
        <dbReference type="Pfam" id="PF21715"/>
    </source>
</evidence>
<evidence type="ECO:0000256" key="2">
    <source>
        <dbReference type="ARBA" id="ARBA00023015"/>
    </source>
</evidence>
<evidence type="ECO:0000256" key="1">
    <source>
        <dbReference type="ARBA" id="ARBA00010466"/>
    </source>
</evidence>
<dbReference type="STRING" id="318464.IO99_08825"/>
<dbReference type="InterPro" id="IPR036390">
    <property type="entry name" value="WH_DNA-bd_sf"/>
</dbReference>
<comment type="caution">
    <text evidence="7">The sequence shown here is derived from an EMBL/GenBank/DDBJ whole genome shotgun (WGS) entry which is preliminary data.</text>
</comment>
<dbReference type="InterPro" id="IPR007324">
    <property type="entry name" value="Sugar-bd_dom_put"/>
</dbReference>
<feature type="domain" description="Sugar-binding" evidence="5">
    <location>
        <begin position="90"/>
        <end position="338"/>
    </location>
</feature>
<dbReference type="Proteomes" id="UP000028542">
    <property type="component" value="Unassembled WGS sequence"/>
</dbReference>
<dbReference type="Pfam" id="PF04198">
    <property type="entry name" value="Sugar-bind"/>
    <property type="match status" value="1"/>
</dbReference>
<evidence type="ECO:0000259" key="5">
    <source>
        <dbReference type="Pfam" id="PF04198"/>
    </source>
</evidence>
<dbReference type="PANTHER" id="PTHR34294:SF5">
    <property type="entry name" value="CENTRAL GLYCOLYTIC GENES REGULATOR"/>
    <property type="match status" value="1"/>
</dbReference>